<evidence type="ECO:0000256" key="13">
    <source>
        <dbReference type="PIRNR" id="PIRNR002811"/>
    </source>
</evidence>
<comment type="subunit">
    <text evidence="12">Monomer. Interacts with DnaB.</text>
</comment>
<feature type="coiled-coil region" evidence="14">
    <location>
        <begin position="495"/>
        <end position="522"/>
    </location>
</feature>
<gene>
    <name evidence="12 16" type="primary">dnaG</name>
    <name evidence="16" type="ORF">CGC50_01090</name>
</gene>
<evidence type="ECO:0000256" key="14">
    <source>
        <dbReference type="SAM" id="Coils"/>
    </source>
</evidence>
<evidence type="ECO:0000256" key="1">
    <source>
        <dbReference type="ARBA" id="ARBA00022478"/>
    </source>
</evidence>
<evidence type="ECO:0000256" key="11">
    <source>
        <dbReference type="ARBA" id="ARBA00023163"/>
    </source>
</evidence>
<dbReference type="KEGG" id="cgh:CGC50_01090"/>
<dbReference type="InterPro" id="IPR050219">
    <property type="entry name" value="DnaG_primase"/>
</dbReference>
<dbReference type="SUPFAM" id="SSF57783">
    <property type="entry name" value="Zinc beta-ribbon"/>
    <property type="match status" value="1"/>
</dbReference>
<keyword evidence="10 12" id="KW-0238">DNA-binding</keyword>
<proteinExistence type="inferred from homology"/>
<dbReference type="InterPro" id="IPR036977">
    <property type="entry name" value="DNA_primase_Znf_CHC2"/>
</dbReference>
<keyword evidence="1 12" id="KW-0240">DNA-directed RNA polymerase</keyword>
<evidence type="ECO:0000256" key="10">
    <source>
        <dbReference type="ARBA" id="ARBA00023125"/>
    </source>
</evidence>
<dbReference type="Pfam" id="PF10410">
    <property type="entry name" value="DnaB_bind"/>
    <property type="match status" value="1"/>
</dbReference>
<dbReference type="EMBL" id="CP022386">
    <property type="protein sequence ID" value="ATA85872.1"/>
    <property type="molecule type" value="Genomic_DNA"/>
</dbReference>
<dbReference type="RefSeq" id="WP_095909336.1">
    <property type="nucleotide sequence ID" value="NZ_CAUVLU010000022.1"/>
</dbReference>
<dbReference type="GO" id="GO:0003899">
    <property type="term" value="F:DNA-directed RNA polymerase activity"/>
    <property type="evidence" value="ECO:0007669"/>
    <property type="project" value="UniProtKB-UniRule"/>
</dbReference>
<evidence type="ECO:0000256" key="3">
    <source>
        <dbReference type="ARBA" id="ARBA00022679"/>
    </source>
</evidence>
<dbReference type="GO" id="GO:0006269">
    <property type="term" value="P:DNA replication, synthesis of primer"/>
    <property type="evidence" value="ECO:0007669"/>
    <property type="project" value="UniProtKB-UniRule"/>
</dbReference>
<evidence type="ECO:0000256" key="12">
    <source>
        <dbReference type="HAMAP-Rule" id="MF_00974"/>
    </source>
</evidence>
<dbReference type="GO" id="GO:0000428">
    <property type="term" value="C:DNA-directed RNA polymerase complex"/>
    <property type="evidence" value="ECO:0007669"/>
    <property type="project" value="UniProtKB-KW"/>
</dbReference>
<comment type="cofactor">
    <cofactor evidence="13">
        <name>Zn(2+)</name>
        <dbReference type="ChEBI" id="CHEBI:29105"/>
    </cofactor>
    <text evidence="13">Binds 1 zinc ion per monomer.</text>
</comment>
<evidence type="ECO:0000256" key="6">
    <source>
        <dbReference type="ARBA" id="ARBA00022723"/>
    </source>
</evidence>
<evidence type="ECO:0000256" key="2">
    <source>
        <dbReference type="ARBA" id="ARBA00022515"/>
    </source>
</evidence>
<keyword evidence="6 13" id="KW-0479">Metal-binding</keyword>
<dbReference type="PANTHER" id="PTHR30313:SF2">
    <property type="entry name" value="DNA PRIMASE"/>
    <property type="match status" value="1"/>
</dbReference>
<evidence type="ECO:0000256" key="8">
    <source>
        <dbReference type="ARBA" id="ARBA00022833"/>
    </source>
</evidence>
<reference evidence="17" key="1">
    <citation type="submission" date="2017-06" db="EMBL/GenBank/DDBJ databases">
        <title>Capnocytophaga spp. assemblies.</title>
        <authorList>
            <person name="Gulvik C.A."/>
        </authorList>
    </citation>
    <scope>NUCLEOTIDE SEQUENCE [LARGE SCALE GENOMIC DNA]</scope>
    <source>
        <strain evidence="17">H1496</strain>
    </source>
</reference>
<dbReference type="GeneID" id="84807160"/>
<dbReference type="AlphaFoldDB" id="A0A250FL47"/>
<dbReference type="GO" id="GO:0003677">
    <property type="term" value="F:DNA binding"/>
    <property type="evidence" value="ECO:0007669"/>
    <property type="project" value="UniProtKB-KW"/>
</dbReference>
<keyword evidence="8 13" id="KW-0862">Zinc</keyword>
<keyword evidence="3 12" id="KW-0808">Transferase</keyword>
<dbReference type="GO" id="GO:0008270">
    <property type="term" value="F:zinc ion binding"/>
    <property type="evidence" value="ECO:0007669"/>
    <property type="project" value="UniProtKB-KW"/>
</dbReference>
<comment type="caution">
    <text evidence="12">Lacks conserved residue(s) required for the propagation of feature annotation.</text>
</comment>
<keyword evidence="7" id="KW-0863">Zinc-finger</keyword>
<dbReference type="PIRSF" id="PIRSF002811">
    <property type="entry name" value="DnaG"/>
    <property type="match status" value="1"/>
</dbReference>
<dbReference type="InterPro" id="IPR037068">
    <property type="entry name" value="DNA_primase_core_N_sf"/>
</dbReference>
<organism evidence="16 17">
    <name type="scientific">Capnocytophaga gingivalis</name>
    <dbReference type="NCBI Taxonomy" id="1017"/>
    <lineage>
        <taxon>Bacteria</taxon>
        <taxon>Pseudomonadati</taxon>
        <taxon>Bacteroidota</taxon>
        <taxon>Flavobacteriia</taxon>
        <taxon>Flavobacteriales</taxon>
        <taxon>Flavobacteriaceae</taxon>
        <taxon>Capnocytophaga</taxon>
    </lineage>
</organism>
<comment type="catalytic activity">
    <reaction evidence="12">
        <text>ssDNA + n NTP = ssDNA/pppN(pN)n-1 hybrid + (n-1) diphosphate.</text>
        <dbReference type="EC" id="2.7.7.101"/>
    </reaction>
</comment>
<dbReference type="FunFam" id="3.90.580.10:FF:000001">
    <property type="entry name" value="DNA primase"/>
    <property type="match status" value="1"/>
</dbReference>
<dbReference type="InterPro" id="IPR006295">
    <property type="entry name" value="DNA_primase_DnaG"/>
</dbReference>
<dbReference type="InterPro" id="IPR013264">
    <property type="entry name" value="DNAG_N"/>
</dbReference>
<evidence type="ECO:0000256" key="4">
    <source>
        <dbReference type="ARBA" id="ARBA00022695"/>
    </source>
</evidence>
<dbReference type="HAMAP" id="MF_00974">
    <property type="entry name" value="DNA_primase_DnaG"/>
    <property type="match status" value="1"/>
</dbReference>
<evidence type="ECO:0000256" key="7">
    <source>
        <dbReference type="ARBA" id="ARBA00022771"/>
    </source>
</evidence>
<evidence type="ECO:0000259" key="15">
    <source>
        <dbReference type="PROSITE" id="PS50880"/>
    </source>
</evidence>
<dbReference type="EC" id="2.7.7.101" evidence="12"/>
<dbReference type="SMART" id="SM00493">
    <property type="entry name" value="TOPRIM"/>
    <property type="match status" value="1"/>
</dbReference>
<dbReference type="CDD" id="cd03364">
    <property type="entry name" value="TOPRIM_DnaG_primases"/>
    <property type="match status" value="1"/>
</dbReference>
<accession>A0A250FL47</accession>
<dbReference type="InterPro" id="IPR034151">
    <property type="entry name" value="TOPRIM_DnaG_bac"/>
</dbReference>
<dbReference type="NCBIfam" id="TIGR01391">
    <property type="entry name" value="dnaG"/>
    <property type="match status" value="1"/>
</dbReference>
<dbReference type="InterPro" id="IPR006171">
    <property type="entry name" value="TOPRIM_dom"/>
</dbReference>
<keyword evidence="4 12" id="KW-0548">Nucleotidyltransferase</keyword>
<dbReference type="InterPro" id="IPR030846">
    <property type="entry name" value="DnaG_bac"/>
</dbReference>
<keyword evidence="5 12" id="KW-0235">DNA replication</keyword>
<evidence type="ECO:0000313" key="16">
    <source>
        <dbReference type="EMBL" id="ATA85872.1"/>
    </source>
</evidence>
<protein>
    <recommendedName>
        <fullName evidence="12 13">DNA primase</fullName>
        <ecNumber evidence="12">2.7.7.101</ecNumber>
    </recommendedName>
</protein>
<dbReference type="InterPro" id="IPR002694">
    <property type="entry name" value="Znf_CHC2"/>
</dbReference>
<dbReference type="Proteomes" id="UP000217250">
    <property type="component" value="Chromosome"/>
</dbReference>
<sequence length="655" mass="75473">MITKESIDKVYDAIRVEEVIGDFIQLKRSGSGYKGLSPFTNERTPSFSVSPAKQIWKDFSSGKGGNAIAFLMEHEHFSYVEAIRYLAKKYNIELEETQQSEEEKSKANEKEGLYFVSEYARDYFHKTLLESEEGKAIGGTYFKERGFTPEMIEVFQLGYSPDSWSAFTDEALEKGMNLSHLEKTGLTIVKEDNRKIDRFRGRVMFPILSMSGRVLGFGGRILSKEKQKEAKYLNSPESDIYHKSQILYGIFQAKPFIAKEDSCYLVEGYTDVIQLYQRGIKNVVASSGTALTQEQIRLIRRLTQNITILYDGDSAGLRAAIRGVDMILAEGMNVRICTFPEGEDPDSFAKSNSLEEIQEYFKTNTQDFIRFKASLLMSETKDDPLKRADTIRDMIESISKITDPIKSEIYVRECAQIMEISEDVLFASLSQINQRELIKAQQELKKAKKETALAPVQPVERVSPIMVLERELIKYLLLYGTKECVFYENFLYYDKETGEEKNQELSQRMKVYEKLFLELQADEIELTTPEFKEFYDFFIRKYQEGLEDFSKIVHELSPQMASLVATFQAEEEKIRLHNWGRKDVVVKSIEEDLAVAINSLILNFRKMLINKKIEELREKVASIESQGEDPMEELQEVVTYNSLKIIIGKKLGWNL</sequence>
<keyword evidence="2 12" id="KW-0639">Primosome</keyword>
<dbReference type="OrthoDB" id="9803773at2"/>
<dbReference type="InterPro" id="IPR019475">
    <property type="entry name" value="DNA_primase_DnaB-bd"/>
</dbReference>
<evidence type="ECO:0000256" key="5">
    <source>
        <dbReference type="ARBA" id="ARBA00022705"/>
    </source>
</evidence>
<keyword evidence="9" id="KW-0460">Magnesium</keyword>
<keyword evidence="11 12" id="KW-0804">Transcription</keyword>
<dbReference type="SMART" id="SM00400">
    <property type="entry name" value="ZnF_CHCC"/>
    <property type="match status" value="1"/>
</dbReference>
<name>A0A250FL47_9FLAO</name>
<dbReference type="Pfam" id="PF08275">
    <property type="entry name" value="DNAG_N"/>
    <property type="match status" value="1"/>
</dbReference>
<dbReference type="GO" id="GO:1990077">
    <property type="term" value="C:primosome complex"/>
    <property type="evidence" value="ECO:0007669"/>
    <property type="project" value="UniProtKB-KW"/>
</dbReference>
<evidence type="ECO:0000313" key="17">
    <source>
        <dbReference type="Proteomes" id="UP000217250"/>
    </source>
</evidence>
<dbReference type="PANTHER" id="PTHR30313">
    <property type="entry name" value="DNA PRIMASE"/>
    <property type="match status" value="1"/>
</dbReference>
<comment type="function">
    <text evidence="12 13">RNA polymerase that catalyzes the synthesis of short RNA molecules used as primers for DNA polymerase during DNA replication.</text>
</comment>
<comment type="similarity">
    <text evidence="12 13">Belongs to the DnaG primase family.</text>
</comment>
<dbReference type="SUPFAM" id="SSF56731">
    <property type="entry name" value="DNA primase core"/>
    <property type="match status" value="1"/>
</dbReference>
<dbReference type="Gene3D" id="3.40.1360.10">
    <property type="match status" value="1"/>
</dbReference>
<dbReference type="Gene3D" id="3.90.980.10">
    <property type="entry name" value="DNA primase, catalytic core, N-terminal domain"/>
    <property type="match status" value="1"/>
</dbReference>
<dbReference type="Pfam" id="PF13155">
    <property type="entry name" value="Toprim_2"/>
    <property type="match status" value="1"/>
</dbReference>
<dbReference type="GO" id="GO:0005737">
    <property type="term" value="C:cytoplasm"/>
    <property type="evidence" value="ECO:0007669"/>
    <property type="project" value="TreeGrafter"/>
</dbReference>
<dbReference type="PROSITE" id="PS50880">
    <property type="entry name" value="TOPRIM"/>
    <property type="match status" value="1"/>
</dbReference>
<dbReference type="Pfam" id="PF01807">
    <property type="entry name" value="Zn_ribbon_DnaG"/>
    <property type="match status" value="1"/>
</dbReference>
<keyword evidence="14" id="KW-0175">Coiled coil</keyword>
<feature type="domain" description="Toprim" evidence="15">
    <location>
        <begin position="261"/>
        <end position="342"/>
    </location>
</feature>
<dbReference type="Gene3D" id="3.90.580.10">
    <property type="entry name" value="Zinc finger, CHC2-type domain"/>
    <property type="match status" value="1"/>
</dbReference>
<evidence type="ECO:0000256" key="9">
    <source>
        <dbReference type="ARBA" id="ARBA00022842"/>
    </source>
</evidence>